<feature type="transmembrane region" description="Helical" evidence="9">
    <location>
        <begin position="468"/>
        <end position="492"/>
    </location>
</feature>
<evidence type="ECO:0000256" key="2">
    <source>
        <dbReference type="ARBA" id="ARBA00005484"/>
    </source>
</evidence>
<dbReference type="InterPro" id="IPR004648">
    <property type="entry name" value="Oligpept_transpt"/>
</dbReference>
<evidence type="ECO:0000256" key="8">
    <source>
        <dbReference type="ARBA" id="ARBA00023136"/>
    </source>
</evidence>
<proteinExistence type="inferred from homology"/>
<feature type="transmembrane region" description="Helical" evidence="9">
    <location>
        <begin position="229"/>
        <end position="251"/>
    </location>
</feature>
<evidence type="ECO:0000256" key="1">
    <source>
        <dbReference type="ARBA" id="ARBA00004141"/>
    </source>
</evidence>
<dbReference type="GO" id="GO:0035673">
    <property type="term" value="F:oligopeptide transmembrane transporter activity"/>
    <property type="evidence" value="ECO:0007669"/>
    <property type="project" value="InterPro"/>
</dbReference>
<feature type="transmembrane region" description="Helical" evidence="9">
    <location>
        <begin position="620"/>
        <end position="641"/>
    </location>
</feature>
<keyword evidence="8 9" id="KW-0472">Membrane</keyword>
<feature type="transmembrane region" description="Helical" evidence="9">
    <location>
        <begin position="591"/>
        <end position="608"/>
    </location>
</feature>
<feature type="transmembrane region" description="Helical" evidence="9">
    <location>
        <begin position="180"/>
        <end position="202"/>
    </location>
</feature>
<evidence type="ECO:0000313" key="11">
    <source>
        <dbReference type="Proteomes" id="UP001154282"/>
    </source>
</evidence>
<evidence type="ECO:0000256" key="4">
    <source>
        <dbReference type="ARBA" id="ARBA00022692"/>
    </source>
</evidence>
<dbReference type="InterPro" id="IPR004813">
    <property type="entry name" value="OPT"/>
</dbReference>
<keyword evidence="4 9" id="KW-0812">Transmembrane</keyword>
<name>A0AAV0LU08_9ROSI</name>
<feature type="transmembrane region" description="Helical" evidence="9">
    <location>
        <begin position="384"/>
        <end position="408"/>
    </location>
</feature>
<keyword evidence="3" id="KW-0813">Transport</keyword>
<organism evidence="10 11">
    <name type="scientific">Linum tenue</name>
    <dbReference type="NCBI Taxonomy" id="586396"/>
    <lineage>
        <taxon>Eukaryota</taxon>
        <taxon>Viridiplantae</taxon>
        <taxon>Streptophyta</taxon>
        <taxon>Embryophyta</taxon>
        <taxon>Tracheophyta</taxon>
        <taxon>Spermatophyta</taxon>
        <taxon>Magnoliopsida</taxon>
        <taxon>eudicotyledons</taxon>
        <taxon>Gunneridae</taxon>
        <taxon>Pentapetalae</taxon>
        <taxon>rosids</taxon>
        <taxon>fabids</taxon>
        <taxon>Malpighiales</taxon>
        <taxon>Linaceae</taxon>
        <taxon>Linum</taxon>
    </lineage>
</organism>
<dbReference type="PANTHER" id="PTHR22601">
    <property type="entry name" value="ISP4 LIKE PROTEIN"/>
    <property type="match status" value="1"/>
</dbReference>
<feature type="transmembrane region" description="Helical" evidence="9">
    <location>
        <begin position="153"/>
        <end position="173"/>
    </location>
</feature>
<evidence type="ECO:0000313" key="10">
    <source>
        <dbReference type="EMBL" id="CAI0437590.1"/>
    </source>
</evidence>
<accession>A0AAV0LU08</accession>
<dbReference type="Pfam" id="PF03169">
    <property type="entry name" value="OPT"/>
    <property type="match status" value="2"/>
</dbReference>
<keyword evidence="11" id="KW-1185">Reference proteome</keyword>
<comment type="caution">
    <text evidence="10">The sequence shown here is derived from an EMBL/GenBank/DDBJ whole genome shotgun (WGS) entry which is preliminary data.</text>
</comment>
<dbReference type="GO" id="GO:0015031">
    <property type="term" value="P:protein transport"/>
    <property type="evidence" value="ECO:0007669"/>
    <property type="project" value="UniProtKB-KW"/>
</dbReference>
<protein>
    <recommendedName>
        <fullName evidence="12">Oligopeptide transporter</fullName>
    </recommendedName>
</protein>
<feature type="transmembrane region" description="Helical" evidence="9">
    <location>
        <begin position="358"/>
        <end position="378"/>
    </location>
</feature>
<evidence type="ECO:0008006" key="12">
    <source>
        <dbReference type="Google" id="ProtNLM"/>
    </source>
</evidence>
<dbReference type="Proteomes" id="UP001154282">
    <property type="component" value="Unassembled WGS sequence"/>
</dbReference>
<feature type="transmembrane region" description="Helical" evidence="9">
    <location>
        <begin position="543"/>
        <end position="560"/>
    </location>
</feature>
<dbReference type="NCBIfam" id="TIGR00728">
    <property type="entry name" value="OPT_sfam"/>
    <property type="match status" value="2"/>
</dbReference>
<gene>
    <name evidence="10" type="ORF">LITE_LOCUS25520</name>
</gene>
<keyword evidence="5" id="KW-0571">Peptide transport</keyword>
<comment type="similarity">
    <text evidence="2">Belongs to the oligopeptide OPT transporter (TC 2.A.67.1) family.</text>
</comment>
<sequence>MSVLNLSQLCRSCSLMAERGFIGSSTPVESQTTIDGADSSPRLFIRRQSRRTNQTENPRFKGSRFQLGPKTTHSGGEILTITVRKSNWGTIKMGDLSESVIAQSKIHDVNNGVDVVRMGEVKEEEVLVNDHPIEEVRLTVPITDDPTLPVLTFRTWVLGLASCVFLSMLNQFFSFRYNGLWVGATSAQILVLPLGKLMAAFLPRTRFRVPFTNWSFSLNPGPFNLKEHVLITIFASCGADGTYALSIIVAIRAFYHRGIHIVAALLLVQTTQENFGGFTLYVVAWKYAPSLTFQDSITAQQLGSGLNGLGIGSFGLDWSTVAGSIWGQWQTASSGMGENFTDIHTRIMKRNYEAVPQWWFLVIMVISLSLSFVTIEGFGKQLQLPWWGLIMACSIALVATLPIGILVATTNQGVGLDVLTSLILGYLYPGRPLANVTFQTYGTISLGHARNFLQDFKLGHYMKIPPKYMFFVQLIGTIVATTVQFATTWWILSSIKNICDPKKLPVGSPWTCPGYDVFYSSSIIWGVVGPLRIFNDRGVYPQMNWFFLLGTLAPVPIWLLSRKYPEKKWIRQIYMPVFISSMGGLLPAKPIHYLSWGAVGVFFNYYIFRKHKGWWARHTYILSAALDVGIALLGLLLYVALQSREIFGLQWWGLEADDHCPLAKCPTVPGIEVQGCPKIH</sequence>
<dbReference type="AlphaFoldDB" id="A0AAV0LU08"/>
<keyword evidence="6" id="KW-0653">Protein transport</keyword>
<evidence type="ECO:0000256" key="7">
    <source>
        <dbReference type="ARBA" id="ARBA00022989"/>
    </source>
</evidence>
<evidence type="ECO:0000256" key="5">
    <source>
        <dbReference type="ARBA" id="ARBA00022856"/>
    </source>
</evidence>
<keyword evidence="7 9" id="KW-1133">Transmembrane helix</keyword>
<evidence type="ECO:0000256" key="9">
    <source>
        <dbReference type="SAM" id="Phobius"/>
    </source>
</evidence>
<evidence type="ECO:0000256" key="6">
    <source>
        <dbReference type="ARBA" id="ARBA00022927"/>
    </source>
</evidence>
<reference evidence="10" key="1">
    <citation type="submission" date="2022-08" db="EMBL/GenBank/DDBJ databases">
        <authorList>
            <person name="Gutierrez-Valencia J."/>
        </authorList>
    </citation>
    <scope>NUCLEOTIDE SEQUENCE</scope>
</reference>
<comment type="subcellular location">
    <subcellularLocation>
        <location evidence="1">Membrane</location>
        <topology evidence="1">Multi-pass membrane protein</topology>
    </subcellularLocation>
</comment>
<evidence type="ECO:0000256" key="3">
    <source>
        <dbReference type="ARBA" id="ARBA00022448"/>
    </source>
</evidence>
<dbReference type="EMBL" id="CAMGYJ010000006">
    <property type="protein sequence ID" value="CAI0437590.1"/>
    <property type="molecule type" value="Genomic_DNA"/>
</dbReference>
<dbReference type="GO" id="GO:0016020">
    <property type="term" value="C:membrane"/>
    <property type="evidence" value="ECO:0007669"/>
    <property type="project" value="UniProtKB-SubCell"/>
</dbReference>